<evidence type="ECO:0000256" key="5">
    <source>
        <dbReference type="ARBA" id="ARBA00023098"/>
    </source>
</evidence>
<name>A0ABQ6Q1M6_9BACT</name>
<feature type="binding site" evidence="8">
    <location>
        <begin position="202"/>
        <end position="203"/>
    </location>
    <ligand>
        <name>sn-glycerol 1-phosphate</name>
        <dbReference type="ChEBI" id="CHEBI:57685"/>
    </ligand>
</feature>
<dbReference type="RefSeq" id="WP_338228910.1">
    <property type="nucleotide sequence ID" value="NZ_BTPE01000007.1"/>
</dbReference>
<dbReference type="Gene3D" id="3.20.20.390">
    <property type="entry name" value="FMN-linked oxidoreductases"/>
    <property type="match status" value="1"/>
</dbReference>
<keyword evidence="4 8" id="KW-0460">Magnesium</keyword>
<evidence type="ECO:0000256" key="8">
    <source>
        <dbReference type="HAMAP-Rule" id="MF_00112"/>
    </source>
</evidence>
<evidence type="ECO:0000256" key="3">
    <source>
        <dbReference type="ARBA" id="ARBA00022723"/>
    </source>
</evidence>
<comment type="cofactor">
    <cofactor evidence="8">
        <name>Mg(2+)</name>
        <dbReference type="ChEBI" id="CHEBI:18420"/>
    </cofactor>
</comment>
<accession>A0ABQ6Q1M6</accession>
<dbReference type="EMBL" id="BTPE01000007">
    <property type="protein sequence ID" value="GMQ34078.1"/>
    <property type="molecule type" value="Genomic_DNA"/>
</dbReference>
<dbReference type="InterPro" id="IPR008205">
    <property type="entry name" value="GGGP_HepGP_synthase"/>
</dbReference>
<dbReference type="PANTHER" id="PTHR40029">
    <property type="match status" value="1"/>
</dbReference>
<protein>
    <recommendedName>
        <fullName evidence="8">Geranylgeranylglyceryl phosphate synthase</fullName>
        <shortName evidence="8">GGGP synthase</shortName>
        <shortName evidence="8">GGGPS</shortName>
        <ecNumber evidence="8">2.5.1.41</ecNumber>
    </recommendedName>
    <alternativeName>
        <fullName evidence="8">(S)-3-O-geranylgeranylglyceryl phosphate synthase</fullName>
    </alternativeName>
    <alternativeName>
        <fullName evidence="8">Phosphoglycerol geranylgeranyltransferase</fullName>
    </alternativeName>
</protein>
<dbReference type="InterPro" id="IPR038597">
    <property type="entry name" value="GGGP/HepGP_synthase_sf"/>
</dbReference>
<reference evidence="9 10" key="1">
    <citation type="submission" date="2023-08" db="EMBL/GenBank/DDBJ databases">
        <title>Draft genome sequence of Algoriphagus taiwanensis.</title>
        <authorList>
            <person name="Takatani N."/>
            <person name="Hosokawa M."/>
            <person name="Sawabe T."/>
        </authorList>
    </citation>
    <scope>NUCLEOTIDE SEQUENCE [LARGE SCALE GENOMIC DNA]</scope>
    <source>
        <strain evidence="9 10">JCM 19755</strain>
    </source>
</reference>
<gene>
    <name evidence="9" type="ORF">Ataiwa_23500</name>
</gene>
<evidence type="ECO:0000256" key="2">
    <source>
        <dbReference type="ARBA" id="ARBA00022679"/>
    </source>
</evidence>
<dbReference type="Proteomes" id="UP001307705">
    <property type="component" value="Unassembled WGS sequence"/>
</dbReference>
<dbReference type="Pfam" id="PF01884">
    <property type="entry name" value="PcrB"/>
    <property type="match status" value="1"/>
</dbReference>
<dbReference type="EC" id="2.5.1.41" evidence="8"/>
<dbReference type="InterPro" id="IPR039074">
    <property type="entry name" value="GGGP/HepGP_synthase_I"/>
</dbReference>
<feature type="binding site" evidence="8">
    <location>
        <position position="24"/>
    </location>
    <ligand>
        <name>Mg(2+)</name>
        <dbReference type="ChEBI" id="CHEBI:18420"/>
    </ligand>
</feature>
<comment type="similarity">
    <text evidence="8">Belongs to the GGGP/HepGP synthase family. Group II subfamily.</text>
</comment>
<evidence type="ECO:0000256" key="1">
    <source>
        <dbReference type="ARBA" id="ARBA00022516"/>
    </source>
</evidence>
<evidence type="ECO:0000256" key="4">
    <source>
        <dbReference type="ARBA" id="ARBA00022842"/>
    </source>
</evidence>
<dbReference type="SUPFAM" id="SSF51395">
    <property type="entry name" value="FMN-linked oxidoreductases"/>
    <property type="match status" value="1"/>
</dbReference>
<comment type="caution">
    <text evidence="8">Lacks conserved residue(s) required for the propagation of feature annotation.</text>
</comment>
<feature type="binding site" evidence="8">
    <location>
        <begin position="224"/>
        <end position="225"/>
    </location>
    <ligand>
        <name>sn-glycerol 1-phosphate</name>
        <dbReference type="ChEBI" id="CHEBI:57685"/>
    </ligand>
</feature>
<comment type="catalytic activity">
    <reaction evidence="8">
        <text>sn-glycerol 1-phosphate + (2E,6E,10E)-geranylgeranyl diphosphate = sn-3-O-(geranylgeranyl)glycerol 1-phosphate + diphosphate</text>
        <dbReference type="Rhea" id="RHEA:23404"/>
        <dbReference type="ChEBI" id="CHEBI:33019"/>
        <dbReference type="ChEBI" id="CHEBI:57677"/>
        <dbReference type="ChEBI" id="CHEBI:57685"/>
        <dbReference type="ChEBI" id="CHEBI:58756"/>
        <dbReference type="EC" id="2.5.1.41"/>
    </reaction>
</comment>
<evidence type="ECO:0000313" key="10">
    <source>
        <dbReference type="Proteomes" id="UP001307705"/>
    </source>
</evidence>
<keyword evidence="3 8" id="KW-0479">Metal-binding</keyword>
<evidence type="ECO:0000256" key="6">
    <source>
        <dbReference type="ARBA" id="ARBA00023209"/>
    </source>
</evidence>
<organism evidence="9 10">
    <name type="scientific">Algoriphagus taiwanensis</name>
    <dbReference type="NCBI Taxonomy" id="1445656"/>
    <lineage>
        <taxon>Bacteria</taxon>
        <taxon>Pseudomonadati</taxon>
        <taxon>Bacteroidota</taxon>
        <taxon>Cytophagia</taxon>
        <taxon>Cytophagales</taxon>
        <taxon>Cyclobacteriaceae</taxon>
        <taxon>Algoriphagus</taxon>
    </lineage>
</organism>
<keyword evidence="2 8" id="KW-0808">Transferase</keyword>
<feature type="binding site" evidence="8">
    <location>
        <position position="50"/>
    </location>
    <ligand>
        <name>Mg(2+)</name>
        <dbReference type="ChEBI" id="CHEBI:18420"/>
    </ligand>
</feature>
<keyword evidence="10" id="KW-1185">Reference proteome</keyword>
<dbReference type="HAMAP" id="MF_00112">
    <property type="entry name" value="GGGP_HepGP_synthase"/>
    <property type="match status" value="1"/>
</dbReference>
<comment type="function">
    <text evidence="8">Prenyltransferase that catalyzes the transfer of the geranylgeranyl moiety of geranylgeranyl diphosphate (GGPP) to the C3 hydroxyl of sn-glycerol-1-phosphate (G1P).</text>
</comment>
<dbReference type="NCBIfam" id="TIGR01768">
    <property type="entry name" value="GGGP-family"/>
    <property type="match status" value="1"/>
</dbReference>
<comment type="caution">
    <text evidence="9">The sequence shown here is derived from an EMBL/GenBank/DDBJ whole genome shotgun (WGS) entry which is preliminary data.</text>
</comment>
<feature type="binding site" evidence="8">
    <location>
        <begin position="171"/>
        <end position="177"/>
    </location>
    <ligand>
        <name>sn-glycerol 1-phosphate</name>
        <dbReference type="ChEBI" id="CHEBI:57685"/>
    </ligand>
</feature>
<keyword evidence="6 8" id="KW-0594">Phospholipid biosynthesis</keyword>
<keyword evidence="1 8" id="KW-0444">Lipid biosynthesis</keyword>
<proteinExistence type="inferred from homology"/>
<dbReference type="PANTHER" id="PTHR40029:SF2">
    <property type="entry name" value="HEPTAPRENYLGLYCERYL PHOSPHATE SYNTHASE"/>
    <property type="match status" value="1"/>
</dbReference>
<keyword evidence="7 8" id="KW-1208">Phospholipid metabolism</keyword>
<evidence type="ECO:0000256" key="7">
    <source>
        <dbReference type="ARBA" id="ARBA00023264"/>
    </source>
</evidence>
<sequence length="251" mass="26722">MKKVKKLLKDLSKSGKKGVAWLIDPEKGIDNRLRNFPELSALDLILVGGSYSAGEGLGDLIREVKSIVSGVPVCIFPGSQGQVSAEADALLFLSLISGRNPEYLIGQQVKAARQIHDSGLEVIPTAYILVNNGELHSVHSVSQTLPLLNSQVQLVSDTALAGKFLGLTCFFLDAGSGAVAPVSQEVIFEVKSLVKSPLIVGGGLDSPQKVKMALDAGADLVVLGNQVEKDPDFLKEILELKKAYNHLLEAN</sequence>
<evidence type="ECO:0000313" key="9">
    <source>
        <dbReference type="EMBL" id="GMQ34078.1"/>
    </source>
</evidence>
<keyword evidence="5 8" id="KW-0443">Lipid metabolism</keyword>